<reference evidence="2 3" key="1">
    <citation type="journal article" date="2012" name="J. Bacteriol.">
        <title>Complete genome sequence of phototrophic betaproteobacterium Rubrivivax gelatinosus IL144.</title>
        <authorList>
            <person name="Nagashima S."/>
            <person name="Kamimura A."/>
            <person name="Shimizu T."/>
            <person name="Nakamura-isaki S."/>
            <person name="Aono E."/>
            <person name="Sakamoto K."/>
            <person name="Ichikawa N."/>
            <person name="Nakazawa H."/>
            <person name="Sekine M."/>
            <person name="Yamazaki S."/>
            <person name="Fujita N."/>
            <person name="Shimada K."/>
            <person name="Hanada S."/>
            <person name="Nagashima K.V.P."/>
        </authorList>
    </citation>
    <scope>NUCLEOTIDE SEQUENCE [LARGE SCALE GENOMIC DNA]</scope>
    <source>
        <strain evidence="3">NBRC 100245 / IL144</strain>
    </source>
</reference>
<gene>
    <name evidence="2" type="ordered locus">RGE_37120</name>
</gene>
<sequence length="48" mass="5074">MRRRMRSSSGSRLSKKWPTTGPATTRSGVIGSDSDSGRALGEASYALS</sequence>
<evidence type="ECO:0000313" key="3">
    <source>
        <dbReference type="Proteomes" id="UP000007883"/>
    </source>
</evidence>
<organism evidence="2 3">
    <name type="scientific">Rubrivivax gelatinosus (strain NBRC 100245 / IL144)</name>
    <dbReference type="NCBI Taxonomy" id="983917"/>
    <lineage>
        <taxon>Bacteria</taxon>
        <taxon>Pseudomonadati</taxon>
        <taxon>Pseudomonadota</taxon>
        <taxon>Betaproteobacteria</taxon>
        <taxon>Burkholderiales</taxon>
        <taxon>Sphaerotilaceae</taxon>
        <taxon>Rubrivivax</taxon>
    </lineage>
</organism>
<name>I0HVL4_RUBGI</name>
<evidence type="ECO:0000313" key="2">
    <source>
        <dbReference type="EMBL" id="BAL97051.1"/>
    </source>
</evidence>
<keyword evidence="3" id="KW-1185">Reference proteome</keyword>
<feature type="region of interest" description="Disordered" evidence="1">
    <location>
        <begin position="1"/>
        <end position="48"/>
    </location>
</feature>
<dbReference type="Proteomes" id="UP000007883">
    <property type="component" value="Chromosome"/>
</dbReference>
<proteinExistence type="predicted"/>
<dbReference type="EMBL" id="AP012320">
    <property type="protein sequence ID" value="BAL97051.1"/>
    <property type="molecule type" value="Genomic_DNA"/>
</dbReference>
<protein>
    <submittedName>
        <fullName evidence="2">Uncharacterized protein</fullName>
    </submittedName>
</protein>
<evidence type="ECO:0000256" key="1">
    <source>
        <dbReference type="SAM" id="MobiDB-lite"/>
    </source>
</evidence>
<dbReference type="HOGENOM" id="CLU_3157408_0_0_4"/>
<accession>I0HVL4</accession>
<dbReference type="KEGG" id="rge:RGE_37120"/>
<dbReference type="AlphaFoldDB" id="I0HVL4"/>